<comment type="caution">
    <text evidence="3">The sequence shown here is derived from an EMBL/GenBank/DDBJ whole genome shotgun (WGS) entry which is preliminary data.</text>
</comment>
<dbReference type="PANTHER" id="PTHR24104">
    <property type="entry name" value="E3 UBIQUITIN-PROTEIN LIGASE NHLRC1-RELATED"/>
    <property type="match status" value="1"/>
</dbReference>
<dbReference type="Pfam" id="PF01436">
    <property type="entry name" value="NHL"/>
    <property type="match status" value="1"/>
</dbReference>
<dbReference type="InterPro" id="IPR050952">
    <property type="entry name" value="TRIM-NHL_E3_ligases"/>
</dbReference>
<dbReference type="Proteomes" id="UP000663860">
    <property type="component" value="Unassembled WGS sequence"/>
</dbReference>
<feature type="repeat" description="NHL" evidence="2">
    <location>
        <begin position="77"/>
        <end position="107"/>
    </location>
</feature>
<dbReference type="GO" id="GO:0043161">
    <property type="term" value="P:proteasome-mediated ubiquitin-dependent protein catabolic process"/>
    <property type="evidence" value="ECO:0007669"/>
    <property type="project" value="TreeGrafter"/>
</dbReference>
<dbReference type="PANTHER" id="PTHR24104:SF25">
    <property type="entry name" value="PROTEIN LIN-41"/>
    <property type="match status" value="1"/>
</dbReference>
<protein>
    <submittedName>
        <fullName evidence="3">Uncharacterized protein</fullName>
    </submittedName>
</protein>
<proteinExistence type="predicted"/>
<dbReference type="EMBL" id="CAJOAZ010001495">
    <property type="protein sequence ID" value="CAF3821382.1"/>
    <property type="molecule type" value="Genomic_DNA"/>
</dbReference>
<dbReference type="AlphaFoldDB" id="A0A813U1W8"/>
<dbReference type="InterPro" id="IPR001258">
    <property type="entry name" value="NHL_repeat"/>
</dbReference>
<name>A0A813U1W8_9BILA</name>
<dbReference type="Proteomes" id="UP000663844">
    <property type="component" value="Unassembled WGS sequence"/>
</dbReference>
<dbReference type="InterPro" id="IPR011042">
    <property type="entry name" value="6-blade_b-propeller_TolB-like"/>
</dbReference>
<sequence>MTSEVRRWKMGEYNNEGIIVAGGNRKGDQLNQLHWPTSILVDEDQSVYVSDSRNNRVIKWRKDAKEGTIVTGGNGEGENLNQLYFPQGVIVDDWGHIYVADCNNHRVMRWCEGKSEGEVVVG</sequence>
<accession>A0A813U1W8</accession>
<evidence type="ECO:0000313" key="3">
    <source>
        <dbReference type="EMBL" id="CAF0821558.1"/>
    </source>
</evidence>
<dbReference type="EMBL" id="CAJOBB010002715">
    <property type="protein sequence ID" value="CAF3993060.1"/>
    <property type="molecule type" value="Genomic_DNA"/>
</dbReference>
<dbReference type="EMBL" id="CAJNOE010000053">
    <property type="protein sequence ID" value="CAF0821558.1"/>
    <property type="molecule type" value="Genomic_DNA"/>
</dbReference>
<dbReference type="SUPFAM" id="SSF63829">
    <property type="entry name" value="Calcium-dependent phosphotriesterase"/>
    <property type="match status" value="1"/>
</dbReference>
<organism evidence="3 6">
    <name type="scientific">Adineta steineri</name>
    <dbReference type="NCBI Taxonomy" id="433720"/>
    <lineage>
        <taxon>Eukaryota</taxon>
        <taxon>Metazoa</taxon>
        <taxon>Spiralia</taxon>
        <taxon>Gnathifera</taxon>
        <taxon>Rotifera</taxon>
        <taxon>Eurotatoria</taxon>
        <taxon>Bdelloidea</taxon>
        <taxon>Adinetida</taxon>
        <taxon>Adinetidae</taxon>
        <taxon>Adineta</taxon>
    </lineage>
</organism>
<evidence type="ECO:0000256" key="2">
    <source>
        <dbReference type="PROSITE-ProRule" id="PRU00504"/>
    </source>
</evidence>
<evidence type="ECO:0000313" key="5">
    <source>
        <dbReference type="EMBL" id="CAF3993060.1"/>
    </source>
</evidence>
<gene>
    <name evidence="3" type="ORF">IZO911_LOCUS8027</name>
    <name evidence="5" type="ORF">KXQ929_LOCUS28022</name>
    <name evidence="4" type="ORF">OXD698_LOCUS19466</name>
</gene>
<reference evidence="3" key="1">
    <citation type="submission" date="2021-02" db="EMBL/GenBank/DDBJ databases">
        <authorList>
            <person name="Nowell W R."/>
        </authorList>
    </citation>
    <scope>NUCLEOTIDE SEQUENCE</scope>
</reference>
<dbReference type="PROSITE" id="PS51125">
    <property type="entry name" value="NHL"/>
    <property type="match status" value="1"/>
</dbReference>
<dbReference type="GO" id="GO:0008270">
    <property type="term" value="F:zinc ion binding"/>
    <property type="evidence" value="ECO:0007669"/>
    <property type="project" value="UniProtKB-KW"/>
</dbReference>
<evidence type="ECO:0000313" key="6">
    <source>
        <dbReference type="Proteomes" id="UP000663860"/>
    </source>
</evidence>
<dbReference type="GO" id="GO:0000209">
    <property type="term" value="P:protein polyubiquitination"/>
    <property type="evidence" value="ECO:0007669"/>
    <property type="project" value="TreeGrafter"/>
</dbReference>
<dbReference type="Gene3D" id="2.120.10.30">
    <property type="entry name" value="TolB, C-terminal domain"/>
    <property type="match status" value="1"/>
</dbReference>
<keyword evidence="1" id="KW-0677">Repeat</keyword>
<dbReference type="GO" id="GO:0061630">
    <property type="term" value="F:ubiquitin protein ligase activity"/>
    <property type="evidence" value="ECO:0007669"/>
    <property type="project" value="TreeGrafter"/>
</dbReference>
<evidence type="ECO:0000313" key="4">
    <source>
        <dbReference type="EMBL" id="CAF3821382.1"/>
    </source>
</evidence>
<evidence type="ECO:0000256" key="1">
    <source>
        <dbReference type="ARBA" id="ARBA00022737"/>
    </source>
</evidence>
<dbReference type="Proteomes" id="UP000663868">
    <property type="component" value="Unassembled WGS sequence"/>
</dbReference>